<feature type="binding site" evidence="9">
    <location>
        <begin position="601"/>
        <end position="608"/>
    </location>
    <ligand>
        <name>ATP</name>
        <dbReference type="ChEBI" id="CHEBI:30616"/>
    </ligand>
</feature>
<dbReference type="PIRSF" id="PIRSF037677">
    <property type="entry name" value="DNA_mis_repair_Msh6"/>
    <property type="match status" value="1"/>
</dbReference>
<dbReference type="NCBIfam" id="TIGR01070">
    <property type="entry name" value="mutS1"/>
    <property type="match status" value="1"/>
</dbReference>
<dbReference type="GO" id="GO:0140664">
    <property type="term" value="F:ATP-dependent DNA damage sensor activity"/>
    <property type="evidence" value="ECO:0007669"/>
    <property type="project" value="InterPro"/>
</dbReference>
<dbReference type="FunFam" id="1.10.1420.10:FF:000007">
    <property type="entry name" value="DNA mismatch repair protein MutS"/>
    <property type="match status" value="1"/>
</dbReference>
<dbReference type="InterPro" id="IPR017261">
    <property type="entry name" value="DNA_mismatch_repair_MutS/MSH"/>
</dbReference>
<dbReference type="GO" id="GO:0030983">
    <property type="term" value="F:mismatched DNA binding"/>
    <property type="evidence" value="ECO:0007669"/>
    <property type="project" value="InterPro"/>
</dbReference>
<dbReference type="InterPro" id="IPR036678">
    <property type="entry name" value="MutS_con_dom_sf"/>
</dbReference>
<dbReference type="Pfam" id="PF05188">
    <property type="entry name" value="MutS_II"/>
    <property type="match status" value="1"/>
</dbReference>
<evidence type="ECO:0000313" key="12">
    <source>
        <dbReference type="EMBL" id="SNV69907.1"/>
    </source>
</evidence>
<dbReference type="CDD" id="cd03284">
    <property type="entry name" value="ABC_MutS1"/>
    <property type="match status" value="1"/>
</dbReference>
<dbReference type="EMBL" id="LT906462">
    <property type="protein sequence ID" value="SNV69907.1"/>
    <property type="molecule type" value="Genomic_DNA"/>
</dbReference>
<evidence type="ECO:0000256" key="5">
    <source>
        <dbReference type="ARBA" id="ARBA00022840"/>
    </source>
</evidence>
<keyword evidence="4 9" id="KW-0227">DNA damage</keyword>
<dbReference type="InterPro" id="IPR007696">
    <property type="entry name" value="DNA_mismatch_repair_MutS_core"/>
</dbReference>
<dbReference type="Gene3D" id="3.40.50.300">
    <property type="entry name" value="P-loop containing nucleotide triphosphate hydrolases"/>
    <property type="match status" value="1"/>
</dbReference>
<dbReference type="InterPro" id="IPR016151">
    <property type="entry name" value="DNA_mismatch_repair_MutS_N"/>
</dbReference>
<dbReference type="SUPFAM" id="SSF48334">
    <property type="entry name" value="DNA repair protein MutS, domain III"/>
    <property type="match status" value="1"/>
</dbReference>
<dbReference type="InterPro" id="IPR007861">
    <property type="entry name" value="DNA_mismatch_repair_MutS_clamp"/>
</dbReference>
<dbReference type="SMART" id="SM00533">
    <property type="entry name" value="MUTSd"/>
    <property type="match status" value="1"/>
</dbReference>
<evidence type="ECO:0000313" key="13">
    <source>
        <dbReference type="Proteomes" id="UP000242084"/>
    </source>
</evidence>
<dbReference type="PANTHER" id="PTHR11361:SF34">
    <property type="entry name" value="DNA MISMATCH REPAIR PROTEIN MSH1, MITOCHONDRIAL"/>
    <property type="match status" value="1"/>
</dbReference>
<dbReference type="InterPro" id="IPR045076">
    <property type="entry name" value="MutS"/>
</dbReference>
<keyword evidence="6 9" id="KW-0238">DNA-binding</keyword>
<comment type="similarity">
    <text evidence="1 9 10">Belongs to the DNA mismatch repair MutS family.</text>
</comment>
<dbReference type="InterPro" id="IPR027417">
    <property type="entry name" value="P-loop_NTPase"/>
</dbReference>
<dbReference type="Pfam" id="PF00488">
    <property type="entry name" value="MutS_V"/>
    <property type="match status" value="1"/>
</dbReference>
<proteinExistence type="inferred from homology"/>
<dbReference type="InterPro" id="IPR000432">
    <property type="entry name" value="DNA_mismatch_repair_MutS_C"/>
</dbReference>
<evidence type="ECO:0000256" key="9">
    <source>
        <dbReference type="HAMAP-Rule" id="MF_00096"/>
    </source>
</evidence>
<feature type="domain" description="DNA mismatch repair proteins mutS family" evidence="11">
    <location>
        <begin position="675"/>
        <end position="691"/>
    </location>
</feature>
<sequence>MSKPTPMMAQYLKIKSQYQDTLLFFRLGDFYEMFYDDAIEASRVLEITLTRRDAKKDPIPMCGVPYHSAAGYIEKLISKGYKVAICEQMEDPTQTKGMVRREVVQVITPGTVMDQKGMDEKSNNYILSFIKENGEYHLSYCDVTTGELKVTSFEDESTLMNEITTIHPNEIIVNKTLHDNLYKQIQLITETITVIDSYESRDYEVIKGTSNAQTMALTYLLNYIHDNGKRDMPHIEDVVVYRALDYMKMDFYAKRNLELTESIRLKSKKGTLLWLMDDTKTPMGARRLKQWIDRPLINPHDIKERLDAVEQLVNGFIERDELRSYLNMVYDIERLVGRVSYGNVNAKDLVQLNYSIKQIPFIKEIIERLDSNSVERFKALEPLLELEALLEDSLVEDPPLSIKEGGIFKQGYHEKLDEYKDASTNGKQWLAELQLKERQRTGVKSLKVSFNKVFGYYIEITKANLQHIDTDALGYQRKQTLSNAERYITEELKEKEAIILGAEDKAIELEYQLFLELRQKVKTFTEQLQYQAKLLAEIDCLQSFAEIAQKYHYTRPVFSEDKTLSLKASRHPVVERVMDHNDYVPNDCYLNQEEFIYLITGPNMSGKSTYMRQIAIISIMAQMGAYVPADYAQLPIFDQIFTRIGAADDLVSGKSTFMVEMLEAEKAMVGATEDSLIIFDEIGRGTSTFDGLALAQSMIEYVHHHTKAKTLFSTHYHELTHLDETLTGLKNIHVAAKEYQGELIFLHKVKEGAVDQSYGIHVAKLTDLPDEIIERANTILQELERNSRPEKQRDAYEQPSFQLFEETKPSEIENKIKSMDIMNMTPIEALTKLQEIQNQIK</sequence>
<dbReference type="PROSITE" id="PS00486">
    <property type="entry name" value="DNA_MISMATCH_REPAIR_2"/>
    <property type="match status" value="1"/>
</dbReference>
<dbReference type="SMART" id="SM00534">
    <property type="entry name" value="MUTSac"/>
    <property type="match status" value="1"/>
</dbReference>
<gene>
    <name evidence="9 12" type="primary">mutS</name>
    <name evidence="12" type="ORF">SAMEA4384403_01500</name>
</gene>
<keyword evidence="7 9" id="KW-0234">DNA repair</keyword>
<dbReference type="RefSeq" id="WP_095088234.1">
    <property type="nucleotide sequence ID" value="NZ_BMDM01000005.1"/>
</dbReference>
<evidence type="ECO:0000259" key="11">
    <source>
        <dbReference type="PROSITE" id="PS00486"/>
    </source>
</evidence>
<evidence type="ECO:0000256" key="3">
    <source>
        <dbReference type="ARBA" id="ARBA00022741"/>
    </source>
</evidence>
<accession>A0A239ZG26</accession>
<dbReference type="InterPro" id="IPR007860">
    <property type="entry name" value="DNA_mmatch_repair_MutS_con_dom"/>
</dbReference>
<evidence type="ECO:0000256" key="2">
    <source>
        <dbReference type="ARBA" id="ARBA00021982"/>
    </source>
</evidence>
<evidence type="ECO:0000256" key="7">
    <source>
        <dbReference type="ARBA" id="ARBA00023204"/>
    </source>
</evidence>
<evidence type="ECO:0000256" key="4">
    <source>
        <dbReference type="ARBA" id="ARBA00022763"/>
    </source>
</evidence>
<dbReference type="SUPFAM" id="SSF52540">
    <property type="entry name" value="P-loop containing nucleoside triphosphate hydrolases"/>
    <property type="match status" value="1"/>
</dbReference>
<evidence type="ECO:0000256" key="10">
    <source>
        <dbReference type="RuleBase" id="RU003756"/>
    </source>
</evidence>
<dbReference type="SUPFAM" id="SSF53150">
    <property type="entry name" value="DNA repair protein MutS, domain II"/>
    <property type="match status" value="1"/>
</dbReference>
<organism evidence="12 13">
    <name type="scientific">Mammaliicoccus stepanovicii</name>
    <dbReference type="NCBI Taxonomy" id="643214"/>
    <lineage>
        <taxon>Bacteria</taxon>
        <taxon>Bacillati</taxon>
        <taxon>Bacillota</taxon>
        <taxon>Bacilli</taxon>
        <taxon>Bacillales</taxon>
        <taxon>Staphylococcaceae</taxon>
        <taxon>Mammaliicoccus</taxon>
    </lineage>
</organism>
<keyword evidence="5 9" id="KW-0067">ATP-binding</keyword>
<dbReference type="FunFam" id="3.40.50.300:FF:000896">
    <property type="entry name" value="DNA mismatch repair protein MutS"/>
    <property type="match status" value="1"/>
</dbReference>
<dbReference type="Pfam" id="PF01624">
    <property type="entry name" value="MutS_I"/>
    <property type="match status" value="1"/>
</dbReference>
<dbReference type="InterPro" id="IPR005748">
    <property type="entry name" value="DNA_mismatch_repair_MutS"/>
</dbReference>
<dbReference type="GO" id="GO:0006298">
    <property type="term" value="P:mismatch repair"/>
    <property type="evidence" value="ECO:0007669"/>
    <property type="project" value="UniProtKB-UniRule"/>
</dbReference>
<dbReference type="Gene3D" id="3.40.1170.10">
    <property type="entry name" value="DNA repair protein MutS, domain I"/>
    <property type="match status" value="1"/>
</dbReference>
<keyword evidence="3 9" id="KW-0547">Nucleotide-binding</keyword>
<dbReference type="PANTHER" id="PTHR11361">
    <property type="entry name" value="DNA MISMATCH REPAIR PROTEIN MUTS FAMILY MEMBER"/>
    <property type="match status" value="1"/>
</dbReference>
<dbReference type="SUPFAM" id="SSF55271">
    <property type="entry name" value="DNA repair protein MutS, domain I"/>
    <property type="match status" value="1"/>
</dbReference>
<evidence type="ECO:0000256" key="6">
    <source>
        <dbReference type="ARBA" id="ARBA00023125"/>
    </source>
</evidence>
<dbReference type="GO" id="GO:0005524">
    <property type="term" value="F:ATP binding"/>
    <property type="evidence" value="ECO:0007669"/>
    <property type="project" value="UniProtKB-UniRule"/>
</dbReference>
<dbReference type="Gene3D" id="3.30.420.110">
    <property type="entry name" value="MutS, connector domain"/>
    <property type="match status" value="1"/>
</dbReference>
<comment type="function">
    <text evidence="8 9">This protein is involved in the repair of mismatches in DNA. It is possible that it carries out the mismatch recognition step. This protein has a weak ATPase activity.</text>
</comment>
<dbReference type="FunFam" id="3.40.1170.10:FF:000001">
    <property type="entry name" value="DNA mismatch repair protein MutS"/>
    <property type="match status" value="1"/>
</dbReference>
<evidence type="ECO:0000256" key="1">
    <source>
        <dbReference type="ARBA" id="ARBA00006271"/>
    </source>
</evidence>
<reference evidence="12 13" key="1">
    <citation type="submission" date="2017-06" db="EMBL/GenBank/DDBJ databases">
        <authorList>
            <consortium name="Pathogen Informatics"/>
        </authorList>
    </citation>
    <scope>NUCLEOTIDE SEQUENCE [LARGE SCALE GENOMIC DNA]</scope>
    <source>
        <strain evidence="12 13">NCTC13839</strain>
    </source>
</reference>
<dbReference type="Gene3D" id="1.10.1420.10">
    <property type="match status" value="2"/>
</dbReference>
<dbReference type="InterPro" id="IPR007695">
    <property type="entry name" value="DNA_mismatch_repair_MutS-lik_N"/>
</dbReference>
<dbReference type="NCBIfam" id="NF003810">
    <property type="entry name" value="PRK05399.1"/>
    <property type="match status" value="1"/>
</dbReference>
<keyword evidence="13" id="KW-1185">Reference proteome</keyword>
<dbReference type="AlphaFoldDB" id="A0A239ZG26"/>
<dbReference type="InterPro" id="IPR036187">
    <property type="entry name" value="DNA_mismatch_repair_MutS_sf"/>
</dbReference>
<dbReference type="KEGG" id="sste:SAMEA4384403_1500"/>
<dbReference type="GO" id="GO:0005829">
    <property type="term" value="C:cytosol"/>
    <property type="evidence" value="ECO:0007669"/>
    <property type="project" value="TreeGrafter"/>
</dbReference>
<dbReference type="Proteomes" id="UP000242084">
    <property type="component" value="Chromosome 1"/>
</dbReference>
<name>A0A239ZG26_9STAP</name>
<dbReference type="HAMAP" id="MF_00096">
    <property type="entry name" value="MutS"/>
    <property type="match status" value="1"/>
</dbReference>
<protein>
    <recommendedName>
        <fullName evidence="2 9">DNA mismatch repair protein MutS</fullName>
    </recommendedName>
</protein>
<dbReference type="Pfam" id="PF05192">
    <property type="entry name" value="MutS_III"/>
    <property type="match status" value="1"/>
</dbReference>
<dbReference type="GO" id="GO:0003684">
    <property type="term" value="F:damaged DNA binding"/>
    <property type="evidence" value="ECO:0007669"/>
    <property type="project" value="UniProtKB-UniRule"/>
</dbReference>
<evidence type="ECO:0000256" key="8">
    <source>
        <dbReference type="ARBA" id="ARBA00024647"/>
    </source>
</evidence>
<dbReference type="Pfam" id="PF05190">
    <property type="entry name" value="MutS_IV"/>
    <property type="match status" value="1"/>
</dbReference>
<dbReference type="OrthoDB" id="9802448at2"/>